<evidence type="ECO:0000313" key="5">
    <source>
        <dbReference type="Proteomes" id="UP001346149"/>
    </source>
</evidence>
<keyword evidence="2" id="KW-0677">Repeat</keyword>
<protein>
    <recommendedName>
        <fullName evidence="3">EIPR1-like beta-propeller domain-containing protein</fullName>
    </recommendedName>
</protein>
<dbReference type="PANTHER" id="PTHR14205:SF15">
    <property type="entry name" value="EARP AND GARP COMPLEX-INTERACTING PROTEIN 1"/>
    <property type="match status" value="1"/>
</dbReference>
<dbReference type="Gene3D" id="2.130.10.10">
    <property type="entry name" value="YVTN repeat-like/Quinoprotein amine dehydrogenase"/>
    <property type="match status" value="1"/>
</dbReference>
<dbReference type="InterPro" id="IPR059104">
    <property type="entry name" value="Beta-prop_EIPR1-like"/>
</dbReference>
<reference evidence="4 5" key="1">
    <citation type="journal article" date="2023" name="Hortic Res">
        <title>Pangenome of water caltrop reveals structural variations and asymmetric subgenome divergence after allopolyploidization.</title>
        <authorList>
            <person name="Zhang X."/>
            <person name="Chen Y."/>
            <person name="Wang L."/>
            <person name="Yuan Y."/>
            <person name="Fang M."/>
            <person name="Shi L."/>
            <person name="Lu R."/>
            <person name="Comes H.P."/>
            <person name="Ma Y."/>
            <person name="Chen Y."/>
            <person name="Huang G."/>
            <person name="Zhou Y."/>
            <person name="Zheng Z."/>
            <person name="Qiu Y."/>
        </authorList>
    </citation>
    <scope>NUCLEOTIDE SEQUENCE [LARGE SCALE GENOMIC DNA]</scope>
    <source>
        <strain evidence="4">F231</strain>
    </source>
</reference>
<dbReference type="InterPro" id="IPR015943">
    <property type="entry name" value="WD40/YVTN_repeat-like_dom_sf"/>
</dbReference>
<keyword evidence="5" id="KW-1185">Reference proteome</keyword>
<feature type="domain" description="EIPR1-like beta-propeller" evidence="3">
    <location>
        <begin position="5"/>
        <end position="247"/>
    </location>
</feature>
<dbReference type="AlphaFoldDB" id="A0AAN7M2S5"/>
<organism evidence="4 5">
    <name type="scientific">Trapa natans</name>
    <name type="common">Water chestnut</name>
    <dbReference type="NCBI Taxonomy" id="22666"/>
    <lineage>
        <taxon>Eukaryota</taxon>
        <taxon>Viridiplantae</taxon>
        <taxon>Streptophyta</taxon>
        <taxon>Embryophyta</taxon>
        <taxon>Tracheophyta</taxon>
        <taxon>Spermatophyta</taxon>
        <taxon>Magnoliopsida</taxon>
        <taxon>eudicotyledons</taxon>
        <taxon>Gunneridae</taxon>
        <taxon>Pentapetalae</taxon>
        <taxon>rosids</taxon>
        <taxon>malvids</taxon>
        <taxon>Myrtales</taxon>
        <taxon>Lythraceae</taxon>
        <taxon>Trapa</taxon>
    </lineage>
</organism>
<evidence type="ECO:0000259" key="3">
    <source>
        <dbReference type="Pfam" id="PF23609"/>
    </source>
</evidence>
<comment type="caution">
    <text evidence="4">The sequence shown here is derived from an EMBL/GenBank/DDBJ whole genome shotgun (WGS) entry which is preliminary data.</text>
</comment>
<dbReference type="Pfam" id="PF23609">
    <property type="entry name" value="Beta-prop_EIPR1"/>
    <property type="match status" value="1"/>
</dbReference>
<sequence length="270" mass="30593">MQGASSGIGYGLKYQARCISDVSADTDHTSFLTGTLSLKEENEGLFSHPNEIWDLRSCPFDRRIFSSVSSGESFGAAVWQIPELYGQMHLLPIPTQSATFSGSVIWWPSGKQNKSISIDQEKILLWNLDCSVKIAQVQPQESAGMLHYLSAGAWDPHDVNALALTCESLVQFWDLMTMKKTYSIECAHVHDLEYDTRKKHILVTAEDESGIHIWDLRMPRVPIQELPGHAHWTWTVRRNPQYDGLILVYNLSTPTIIHALFVPKFKEKYT</sequence>
<evidence type="ECO:0000256" key="2">
    <source>
        <dbReference type="ARBA" id="ARBA00022737"/>
    </source>
</evidence>
<proteinExistence type="predicted"/>
<dbReference type="InterPro" id="IPR040323">
    <property type="entry name" value="EIPR1"/>
</dbReference>
<dbReference type="Proteomes" id="UP001346149">
    <property type="component" value="Unassembled WGS sequence"/>
</dbReference>
<name>A0AAN7M2S5_TRANT</name>
<evidence type="ECO:0000256" key="1">
    <source>
        <dbReference type="ARBA" id="ARBA00022574"/>
    </source>
</evidence>
<gene>
    <name evidence="4" type="ORF">SAY86_029153</name>
</gene>
<dbReference type="PANTHER" id="PTHR14205">
    <property type="entry name" value="WD-REPEAT PROTEIN"/>
    <property type="match status" value="1"/>
</dbReference>
<evidence type="ECO:0000313" key="4">
    <source>
        <dbReference type="EMBL" id="KAK4796827.1"/>
    </source>
</evidence>
<keyword evidence="1" id="KW-0853">WD repeat</keyword>
<dbReference type="EMBL" id="JAXQNO010000006">
    <property type="protein sequence ID" value="KAK4796827.1"/>
    <property type="molecule type" value="Genomic_DNA"/>
</dbReference>
<dbReference type="SUPFAM" id="SSF50978">
    <property type="entry name" value="WD40 repeat-like"/>
    <property type="match status" value="1"/>
</dbReference>
<dbReference type="InterPro" id="IPR036322">
    <property type="entry name" value="WD40_repeat_dom_sf"/>
</dbReference>
<dbReference type="GO" id="GO:0016567">
    <property type="term" value="P:protein ubiquitination"/>
    <property type="evidence" value="ECO:0007669"/>
    <property type="project" value="TreeGrafter"/>
</dbReference>
<accession>A0AAN7M2S5</accession>